<dbReference type="RefSeq" id="WP_247408194.1">
    <property type="nucleotide sequence ID" value="NZ_JAKNRV010000524.1"/>
</dbReference>
<name>A0ABT0ER00_9PSED</name>
<accession>A0ABT0ER00</accession>
<reference evidence="1 2" key="1">
    <citation type="submission" date="2022-02" db="EMBL/GenBank/DDBJ databases">
        <title>Comparative genomics of the first Antarctic Pseudomonas spp. capable of biotransforming 2,4,6-Trinitrotoluene.</title>
        <authorList>
            <person name="Cabrera M.A."/>
            <person name="Marquez S.L."/>
            <person name="Perez-Donoso J.M."/>
        </authorList>
    </citation>
    <scope>NUCLEOTIDE SEQUENCE [LARGE SCALE GENOMIC DNA]</scope>
    <source>
        <strain evidence="1 2">TNT11</strain>
    </source>
</reference>
<keyword evidence="2" id="KW-1185">Reference proteome</keyword>
<organism evidence="1 2">
    <name type="scientific">Pseudomonas emilianonis</name>
    <dbReference type="NCBI Taxonomy" id="2915812"/>
    <lineage>
        <taxon>Bacteria</taxon>
        <taxon>Pseudomonadati</taxon>
        <taxon>Pseudomonadota</taxon>
        <taxon>Gammaproteobacteria</taxon>
        <taxon>Pseudomonadales</taxon>
        <taxon>Pseudomonadaceae</taxon>
        <taxon>Pseudomonas</taxon>
    </lineage>
</organism>
<gene>
    <name evidence="1" type="ORF">L9Z73_28735</name>
</gene>
<comment type="caution">
    <text evidence="1">The sequence shown here is derived from an EMBL/GenBank/DDBJ whole genome shotgun (WGS) entry which is preliminary data.</text>
</comment>
<proteinExistence type="predicted"/>
<sequence length="91" mass="9640">MNLGINIKGNTKAGSNAAVRVKKAHGYSPQNTGGVFSEQVGGSIRTSGTLNQKKANFDRASIINCVCFEYTVSIAELGSIKYECKIEVGTP</sequence>
<protein>
    <submittedName>
        <fullName evidence="1">Uncharacterized protein</fullName>
    </submittedName>
</protein>
<evidence type="ECO:0000313" key="1">
    <source>
        <dbReference type="EMBL" id="MCK1788162.1"/>
    </source>
</evidence>
<dbReference type="Proteomes" id="UP001317085">
    <property type="component" value="Unassembled WGS sequence"/>
</dbReference>
<evidence type="ECO:0000313" key="2">
    <source>
        <dbReference type="Proteomes" id="UP001317085"/>
    </source>
</evidence>
<dbReference type="EMBL" id="JAKNRV010000524">
    <property type="protein sequence ID" value="MCK1788162.1"/>
    <property type="molecule type" value="Genomic_DNA"/>
</dbReference>